<evidence type="ECO:0000256" key="8">
    <source>
        <dbReference type="ARBA" id="ARBA00022840"/>
    </source>
</evidence>
<dbReference type="GO" id="GO:0005524">
    <property type="term" value="F:ATP binding"/>
    <property type="evidence" value="ECO:0007669"/>
    <property type="project" value="UniProtKB-KW"/>
</dbReference>
<dbReference type="OrthoDB" id="3399at2759"/>
<dbReference type="NCBIfam" id="TIGR03724">
    <property type="entry name" value="arch_bud32"/>
    <property type="match status" value="1"/>
</dbReference>
<feature type="domain" description="Protein kinase" evidence="11">
    <location>
        <begin position="22"/>
        <end position="285"/>
    </location>
</feature>
<evidence type="ECO:0000256" key="3">
    <source>
        <dbReference type="ARBA" id="ARBA00022527"/>
    </source>
</evidence>
<dbReference type="STRING" id="77020.A0A0M9VMU5"/>
<dbReference type="GO" id="GO:0000408">
    <property type="term" value="C:EKC/KEOPS complex"/>
    <property type="evidence" value="ECO:0007669"/>
    <property type="project" value="TreeGrafter"/>
</dbReference>
<dbReference type="InterPro" id="IPR011009">
    <property type="entry name" value="Kinase-like_dom_sf"/>
</dbReference>
<reference evidence="12 13" key="1">
    <citation type="submission" date="2015-07" db="EMBL/GenBank/DDBJ databases">
        <title>Draft Genome Sequence of Malassezia furfur CBS1878 and Malassezia pachydermatis CBS1879.</title>
        <authorList>
            <person name="Triana S."/>
            <person name="Ohm R."/>
            <person name="Gonzalez A."/>
            <person name="DeCock H."/>
            <person name="Restrepo S."/>
            <person name="Celis A."/>
        </authorList>
    </citation>
    <scope>NUCLEOTIDE SEQUENCE [LARGE SCALE GENOMIC DNA]</scope>
    <source>
        <strain evidence="12 13">CBS 1879</strain>
    </source>
</reference>
<dbReference type="PANTHER" id="PTHR12209:SF0">
    <property type="entry name" value="EKC_KEOPS COMPLEX SUBUNIT TP53RK"/>
    <property type="match status" value="1"/>
</dbReference>
<proteinExistence type="inferred from homology"/>
<evidence type="ECO:0000259" key="11">
    <source>
        <dbReference type="PROSITE" id="PS50011"/>
    </source>
</evidence>
<dbReference type="VEuPathDB" id="FungiDB:Malapachy_0358"/>
<dbReference type="GO" id="GO:0005829">
    <property type="term" value="C:cytosol"/>
    <property type="evidence" value="ECO:0007669"/>
    <property type="project" value="TreeGrafter"/>
</dbReference>
<dbReference type="EMBL" id="LGAV01000010">
    <property type="protein sequence ID" value="KOS12635.1"/>
    <property type="molecule type" value="Genomic_DNA"/>
</dbReference>
<dbReference type="InterPro" id="IPR008266">
    <property type="entry name" value="Tyr_kinase_AS"/>
</dbReference>
<gene>
    <name evidence="12" type="ORF">Malapachy_0358</name>
</gene>
<dbReference type="Gene3D" id="1.10.510.10">
    <property type="entry name" value="Transferase(Phosphotransferase) domain 1"/>
    <property type="match status" value="1"/>
</dbReference>
<evidence type="ECO:0000313" key="12">
    <source>
        <dbReference type="EMBL" id="KOS12635.1"/>
    </source>
</evidence>
<dbReference type="InterPro" id="IPR000719">
    <property type="entry name" value="Prot_kinase_dom"/>
</dbReference>
<evidence type="ECO:0000256" key="1">
    <source>
        <dbReference type="ARBA" id="ARBA00010630"/>
    </source>
</evidence>
<evidence type="ECO:0000313" key="13">
    <source>
        <dbReference type="Proteomes" id="UP000037751"/>
    </source>
</evidence>
<comment type="catalytic activity">
    <reaction evidence="9">
        <text>L-threonyl-[protein] + ATP = O-phospho-L-threonyl-[protein] + ADP + H(+)</text>
        <dbReference type="Rhea" id="RHEA:46608"/>
        <dbReference type="Rhea" id="RHEA-COMP:11060"/>
        <dbReference type="Rhea" id="RHEA-COMP:11605"/>
        <dbReference type="ChEBI" id="CHEBI:15378"/>
        <dbReference type="ChEBI" id="CHEBI:30013"/>
        <dbReference type="ChEBI" id="CHEBI:30616"/>
        <dbReference type="ChEBI" id="CHEBI:61977"/>
        <dbReference type="ChEBI" id="CHEBI:456216"/>
        <dbReference type="EC" id="2.7.11.1"/>
    </reaction>
</comment>
<dbReference type="SUPFAM" id="SSF56112">
    <property type="entry name" value="Protein kinase-like (PK-like)"/>
    <property type="match status" value="1"/>
</dbReference>
<dbReference type="Pfam" id="PF06293">
    <property type="entry name" value="Kdo"/>
    <property type="match status" value="1"/>
</dbReference>
<dbReference type="GO" id="GO:0008033">
    <property type="term" value="P:tRNA processing"/>
    <property type="evidence" value="ECO:0007669"/>
    <property type="project" value="UniProtKB-KW"/>
</dbReference>
<dbReference type="EC" id="2.7.11.1" evidence="2"/>
<dbReference type="AlphaFoldDB" id="A0A0M9VMU5"/>
<evidence type="ECO:0000256" key="2">
    <source>
        <dbReference type="ARBA" id="ARBA00012513"/>
    </source>
</evidence>
<dbReference type="PANTHER" id="PTHR12209">
    <property type="entry name" value="NON-SPECIFIC SERINE/THREONINE PROTEIN KINASE"/>
    <property type="match status" value="1"/>
</dbReference>
<comment type="catalytic activity">
    <reaction evidence="10">
        <text>L-seryl-[protein] + ATP = O-phospho-L-seryl-[protein] + ADP + H(+)</text>
        <dbReference type="Rhea" id="RHEA:17989"/>
        <dbReference type="Rhea" id="RHEA-COMP:9863"/>
        <dbReference type="Rhea" id="RHEA-COMP:11604"/>
        <dbReference type="ChEBI" id="CHEBI:15378"/>
        <dbReference type="ChEBI" id="CHEBI:29999"/>
        <dbReference type="ChEBI" id="CHEBI:30616"/>
        <dbReference type="ChEBI" id="CHEBI:83421"/>
        <dbReference type="ChEBI" id="CHEBI:456216"/>
        <dbReference type="EC" id="2.7.11.1"/>
    </reaction>
</comment>
<dbReference type="RefSeq" id="XP_017990267.1">
    <property type="nucleotide sequence ID" value="XM_018134880.1"/>
</dbReference>
<comment type="caution">
    <text evidence="12">The sequence shown here is derived from an EMBL/GenBank/DDBJ whole genome shotgun (WGS) entry which is preliminary data.</text>
</comment>
<dbReference type="GO" id="GO:0004674">
    <property type="term" value="F:protein serine/threonine kinase activity"/>
    <property type="evidence" value="ECO:0007669"/>
    <property type="project" value="UniProtKB-KW"/>
</dbReference>
<evidence type="ECO:0000256" key="10">
    <source>
        <dbReference type="ARBA" id="ARBA00048679"/>
    </source>
</evidence>
<keyword evidence="3" id="KW-0723">Serine/threonine-protein kinase</keyword>
<evidence type="ECO:0000256" key="7">
    <source>
        <dbReference type="ARBA" id="ARBA00022777"/>
    </source>
</evidence>
<dbReference type="InterPro" id="IPR022495">
    <property type="entry name" value="Bud32"/>
</dbReference>
<keyword evidence="7 12" id="KW-0418">Kinase</keyword>
<sequence>MAGRIAAQEPGGDAPILHLLDDKSTQLIKQGAEAKVYRAALYTNEPTIYLPGGQTKARPAHTEYVLIKHRFFKRYRHPALSTSVTASRTISEARSLVRCARSGVHVPRLAFVDETRGILGMEWIDGPSVRQWLGGIPEVDEAVTNSTVDPLPSDEEQLRVMTQIGEQLAEMHCADVIHGDLTTSNLMLRAPHHDVVLIDFGLASVSSFWEDKAVDLYVLERAFASTHPASEHLFHQVLDSYAARTTQLTKGKVSKGERQPEGAWPHIHARLREVRLRGRKRSMVG</sequence>
<keyword evidence="5" id="KW-0819">tRNA processing</keyword>
<keyword evidence="6" id="KW-0547">Nucleotide-binding</keyword>
<keyword evidence="4" id="KW-0808">Transferase</keyword>
<accession>A0A0M9VMU5</accession>
<dbReference type="GeneID" id="28726755"/>
<dbReference type="PROSITE" id="PS00109">
    <property type="entry name" value="PROTEIN_KINASE_TYR"/>
    <property type="match status" value="1"/>
</dbReference>
<dbReference type="GO" id="GO:0070525">
    <property type="term" value="P:tRNA threonylcarbamoyladenosine metabolic process"/>
    <property type="evidence" value="ECO:0007669"/>
    <property type="project" value="TreeGrafter"/>
</dbReference>
<dbReference type="PROSITE" id="PS50011">
    <property type="entry name" value="PROTEIN_KINASE_DOM"/>
    <property type="match status" value="1"/>
</dbReference>
<dbReference type="Proteomes" id="UP000037751">
    <property type="component" value="Unassembled WGS sequence"/>
</dbReference>
<evidence type="ECO:0000256" key="4">
    <source>
        <dbReference type="ARBA" id="ARBA00022679"/>
    </source>
</evidence>
<protein>
    <recommendedName>
        <fullName evidence="2">non-specific serine/threonine protein kinase</fullName>
        <ecNumber evidence="2">2.7.11.1</ecNumber>
    </recommendedName>
</protein>
<keyword evidence="13" id="KW-1185">Reference proteome</keyword>
<dbReference type="FunFam" id="3.30.200.20:FF:000201">
    <property type="entry name" value="TP53-regulating kinase isoform X1"/>
    <property type="match status" value="1"/>
</dbReference>
<dbReference type="Gene3D" id="3.30.200.20">
    <property type="entry name" value="Phosphorylase Kinase, domain 1"/>
    <property type="match status" value="1"/>
</dbReference>
<organism evidence="12 13">
    <name type="scientific">Malassezia pachydermatis</name>
    <dbReference type="NCBI Taxonomy" id="77020"/>
    <lineage>
        <taxon>Eukaryota</taxon>
        <taxon>Fungi</taxon>
        <taxon>Dikarya</taxon>
        <taxon>Basidiomycota</taxon>
        <taxon>Ustilaginomycotina</taxon>
        <taxon>Malasseziomycetes</taxon>
        <taxon>Malasseziales</taxon>
        <taxon>Malasseziaceae</taxon>
        <taxon>Malassezia</taxon>
    </lineage>
</organism>
<evidence type="ECO:0000256" key="6">
    <source>
        <dbReference type="ARBA" id="ARBA00022741"/>
    </source>
</evidence>
<comment type="similarity">
    <text evidence="1">Belongs to the protein kinase superfamily. BUD32 family.</text>
</comment>
<keyword evidence="8" id="KW-0067">ATP-binding</keyword>
<evidence type="ECO:0000256" key="9">
    <source>
        <dbReference type="ARBA" id="ARBA00047899"/>
    </source>
</evidence>
<dbReference type="GO" id="GO:0005634">
    <property type="term" value="C:nucleus"/>
    <property type="evidence" value="ECO:0007669"/>
    <property type="project" value="TreeGrafter"/>
</dbReference>
<name>A0A0M9VMU5_9BASI</name>
<evidence type="ECO:0000256" key="5">
    <source>
        <dbReference type="ARBA" id="ARBA00022694"/>
    </source>
</evidence>